<sequence>MTHPEPVSYADAGVDLDAADRSVELIGDAVRRTYRPEVLGSIGGFGGLFAFDPTRYRQPVLVSGTDGVGTKVDFARRMDRLDTVGIDLVAMVVDDLVVPGAEPLFFNDYVSVGRLVPERVAALVRGIAEGCTRAGCALVGGETAEHPGLLGEDEFDLAGFGVGVVERDEILGPDRVRPGDLLLAMASSGLHSNGYSLVRRIVGQLDLAEPHGLSRPLGEELLEPTRIYAADCLALKDAVEVHAFCHVTGGGLPGNLPRILPPGLSATVDTSTWTRPEIFPWLAEHGPVRTDEMWRAFNCGVGMVAVVPPDVADAAVTLLADRGLDAWIFGGIQDATPDEDTIRLTGI</sequence>
<evidence type="ECO:0000259" key="17">
    <source>
        <dbReference type="Pfam" id="PF02769"/>
    </source>
</evidence>
<dbReference type="GO" id="GO:0004641">
    <property type="term" value="F:phosphoribosylformylglycinamidine cyclo-ligase activity"/>
    <property type="evidence" value="ECO:0007669"/>
    <property type="project" value="UniProtKB-UniRule"/>
</dbReference>
<dbReference type="Proteomes" id="UP000650511">
    <property type="component" value="Unassembled WGS sequence"/>
</dbReference>
<evidence type="ECO:0000256" key="10">
    <source>
        <dbReference type="ARBA" id="ARBA00022840"/>
    </source>
</evidence>
<dbReference type="GO" id="GO:0005829">
    <property type="term" value="C:cytosol"/>
    <property type="evidence" value="ECO:0007669"/>
    <property type="project" value="TreeGrafter"/>
</dbReference>
<dbReference type="AlphaFoldDB" id="A0A8J3A6N7"/>
<gene>
    <name evidence="15 18" type="primary">purM</name>
    <name evidence="18" type="ORF">GCM10011354_00950</name>
</gene>
<evidence type="ECO:0000313" key="19">
    <source>
        <dbReference type="Proteomes" id="UP000650511"/>
    </source>
</evidence>
<reference evidence="18" key="1">
    <citation type="journal article" date="2014" name="Int. J. Syst. Evol. Microbiol.">
        <title>Complete genome sequence of Corynebacterium casei LMG S-19264T (=DSM 44701T), isolated from a smear-ripened cheese.</title>
        <authorList>
            <consortium name="US DOE Joint Genome Institute (JGI-PGF)"/>
            <person name="Walter F."/>
            <person name="Albersmeier A."/>
            <person name="Kalinowski J."/>
            <person name="Ruckert C."/>
        </authorList>
    </citation>
    <scope>NUCLEOTIDE SEQUENCE</scope>
    <source>
        <strain evidence="18">CGMCC 1.14988</strain>
    </source>
</reference>
<evidence type="ECO:0000256" key="1">
    <source>
        <dbReference type="ARBA" id="ARBA00004496"/>
    </source>
</evidence>
<comment type="caution">
    <text evidence="18">The sequence shown here is derived from an EMBL/GenBank/DDBJ whole genome shotgun (WGS) entry which is preliminary data.</text>
</comment>
<dbReference type="InterPro" id="IPR016188">
    <property type="entry name" value="PurM-like_N"/>
</dbReference>
<evidence type="ECO:0000256" key="15">
    <source>
        <dbReference type="HAMAP-Rule" id="MF_00741"/>
    </source>
</evidence>
<keyword evidence="10 15" id="KW-0067">ATP-binding</keyword>
<comment type="catalytic activity">
    <reaction evidence="14 15">
        <text>2-formamido-N(1)-(5-O-phospho-beta-D-ribosyl)acetamidine + ATP = 5-amino-1-(5-phospho-beta-D-ribosyl)imidazole + ADP + phosphate + H(+)</text>
        <dbReference type="Rhea" id="RHEA:23032"/>
        <dbReference type="ChEBI" id="CHEBI:15378"/>
        <dbReference type="ChEBI" id="CHEBI:30616"/>
        <dbReference type="ChEBI" id="CHEBI:43474"/>
        <dbReference type="ChEBI" id="CHEBI:137981"/>
        <dbReference type="ChEBI" id="CHEBI:147287"/>
        <dbReference type="ChEBI" id="CHEBI:456216"/>
        <dbReference type="EC" id="6.3.3.1"/>
    </reaction>
</comment>
<dbReference type="InterPro" id="IPR010918">
    <property type="entry name" value="PurM-like_C_dom"/>
</dbReference>
<dbReference type="FunFam" id="3.30.1330.10:FF:000001">
    <property type="entry name" value="Phosphoribosylformylglycinamidine cyclo-ligase"/>
    <property type="match status" value="1"/>
</dbReference>
<dbReference type="SUPFAM" id="SSF56042">
    <property type="entry name" value="PurM C-terminal domain-like"/>
    <property type="match status" value="1"/>
</dbReference>
<dbReference type="FunFam" id="3.90.650.10:FF:000011">
    <property type="entry name" value="Phosphoribosylformylglycinamidine cyclo-ligase"/>
    <property type="match status" value="1"/>
</dbReference>
<dbReference type="InterPro" id="IPR004733">
    <property type="entry name" value="PurM_cligase"/>
</dbReference>
<dbReference type="Pfam" id="PF02769">
    <property type="entry name" value="AIRS_C"/>
    <property type="match status" value="1"/>
</dbReference>
<dbReference type="RefSeq" id="WP_130648150.1">
    <property type="nucleotide sequence ID" value="NZ_BMHA01000001.1"/>
</dbReference>
<dbReference type="HAMAP" id="MF_00741">
    <property type="entry name" value="AIRS"/>
    <property type="match status" value="1"/>
</dbReference>
<feature type="domain" description="PurM-like C-terminal" evidence="17">
    <location>
        <begin position="177"/>
        <end position="334"/>
    </location>
</feature>
<dbReference type="InterPro" id="IPR036676">
    <property type="entry name" value="PurM-like_C_sf"/>
</dbReference>
<evidence type="ECO:0000256" key="3">
    <source>
        <dbReference type="ARBA" id="ARBA00010280"/>
    </source>
</evidence>
<organism evidence="18 19">
    <name type="scientific">Egicoccus halophilus</name>
    <dbReference type="NCBI Taxonomy" id="1670830"/>
    <lineage>
        <taxon>Bacteria</taxon>
        <taxon>Bacillati</taxon>
        <taxon>Actinomycetota</taxon>
        <taxon>Nitriliruptoria</taxon>
        <taxon>Egicoccales</taxon>
        <taxon>Egicoccaceae</taxon>
        <taxon>Egicoccus</taxon>
    </lineage>
</organism>
<dbReference type="GO" id="GO:0046084">
    <property type="term" value="P:adenine biosynthetic process"/>
    <property type="evidence" value="ECO:0007669"/>
    <property type="project" value="TreeGrafter"/>
</dbReference>
<feature type="domain" description="PurM-like N-terminal" evidence="16">
    <location>
        <begin position="61"/>
        <end position="165"/>
    </location>
</feature>
<comment type="pathway">
    <text evidence="2 15">Purine metabolism; IMP biosynthesis via de novo pathway; 5-amino-1-(5-phospho-D-ribosyl)imidazole from N(2)-formyl-N(1)-(5-phospho-D-ribosyl)glycinamide: step 2/2.</text>
</comment>
<dbReference type="PANTHER" id="PTHR10520:SF12">
    <property type="entry name" value="TRIFUNCTIONAL PURINE BIOSYNTHETIC PROTEIN ADENOSINE-3"/>
    <property type="match status" value="1"/>
</dbReference>
<dbReference type="Pfam" id="PF00586">
    <property type="entry name" value="AIRS"/>
    <property type="match status" value="1"/>
</dbReference>
<evidence type="ECO:0000256" key="7">
    <source>
        <dbReference type="ARBA" id="ARBA00022598"/>
    </source>
</evidence>
<dbReference type="InterPro" id="IPR036921">
    <property type="entry name" value="PurM-like_N_sf"/>
</dbReference>
<evidence type="ECO:0000256" key="13">
    <source>
        <dbReference type="ARBA" id="ARBA00033093"/>
    </source>
</evidence>
<accession>A0A8J3A6N7</accession>
<evidence type="ECO:0000256" key="11">
    <source>
        <dbReference type="ARBA" id="ARBA00031908"/>
    </source>
</evidence>
<dbReference type="GO" id="GO:0006189">
    <property type="term" value="P:'de novo' IMP biosynthetic process"/>
    <property type="evidence" value="ECO:0007669"/>
    <property type="project" value="UniProtKB-UniRule"/>
</dbReference>
<evidence type="ECO:0000256" key="14">
    <source>
        <dbReference type="ARBA" id="ARBA00049057"/>
    </source>
</evidence>
<name>A0A8J3A6N7_9ACTN</name>
<dbReference type="UniPathway" id="UPA00074">
    <property type="reaction ID" value="UER00129"/>
</dbReference>
<dbReference type="SUPFAM" id="SSF55326">
    <property type="entry name" value="PurM N-terminal domain-like"/>
    <property type="match status" value="1"/>
</dbReference>
<evidence type="ECO:0000256" key="8">
    <source>
        <dbReference type="ARBA" id="ARBA00022741"/>
    </source>
</evidence>
<dbReference type="PANTHER" id="PTHR10520">
    <property type="entry name" value="TRIFUNCTIONAL PURINE BIOSYNTHETIC PROTEIN ADENOSINE-3-RELATED"/>
    <property type="match status" value="1"/>
</dbReference>
<dbReference type="Gene3D" id="3.90.650.10">
    <property type="entry name" value="PurM-like C-terminal domain"/>
    <property type="match status" value="1"/>
</dbReference>
<keyword evidence="6 15" id="KW-0963">Cytoplasm</keyword>
<protein>
    <recommendedName>
        <fullName evidence="5 15">Phosphoribosylformylglycinamidine cyclo-ligase</fullName>
        <ecNumber evidence="4 15">6.3.3.1</ecNumber>
    </recommendedName>
    <alternativeName>
        <fullName evidence="12 15">AIR synthase</fullName>
    </alternativeName>
    <alternativeName>
        <fullName evidence="13 15">AIRS</fullName>
    </alternativeName>
    <alternativeName>
        <fullName evidence="11 15">Phosphoribosyl-aminoimidazole synthetase</fullName>
    </alternativeName>
</protein>
<evidence type="ECO:0000256" key="6">
    <source>
        <dbReference type="ARBA" id="ARBA00022490"/>
    </source>
</evidence>
<evidence type="ECO:0000256" key="4">
    <source>
        <dbReference type="ARBA" id="ARBA00013047"/>
    </source>
</evidence>
<evidence type="ECO:0000313" key="18">
    <source>
        <dbReference type="EMBL" id="GGI02612.1"/>
    </source>
</evidence>
<dbReference type="CDD" id="cd02196">
    <property type="entry name" value="PurM"/>
    <property type="match status" value="1"/>
</dbReference>
<dbReference type="EC" id="6.3.3.1" evidence="4 15"/>
<dbReference type="Gene3D" id="3.30.1330.10">
    <property type="entry name" value="PurM-like, N-terminal domain"/>
    <property type="match status" value="1"/>
</dbReference>
<keyword evidence="19" id="KW-1185">Reference proteome</keyword>
<keyword evidence="8 15" id="KW-0547">Nucleotide-binding</keyword>
<evidence type="ECO:0000256" key="9">
    <source>
        <dbReference type="ARBA" id="ARBA00022755"/>
    </source>
</evidence>
<evidence type="ECO:0000256" key="2">
    <source>
        <dbReference type="ARBA" id="ARBA00004686"/>
    </source>
</evidence>
<dbReference type="NCBIfam" id="TIGR00878">
    <property type="entry name" value="purM"/>
    <property type="match status" value="1"/>
</dbReference>
<evidence type="ECO:0000259" key="16">
    <source>
        <dbReference type="Pfam" id="PF00586"/>
    </source>
</evidence>
<keyword evidence="7 15" id="KW-0436">Ligase</keyword>
<comment type="subcellular location">
    <subcellularLocation>
        <location evidence="1 15">Cytoplasm</location>
    </subcellularLocation>
</comment>
<evidence type="ECO:0000256" key="5">
    <source>
        <dbReference type="ARBA" id="ARBA00020367"/>
    </source>
</evidence>
<dbReference type="GO" id="GO:0004637">
    <property type="term" value="F:phosphoribosylamine-glycine ligase activity"/>
    <property type="evidence" value="ECO:0007669"/>
    <property type="project" value="TreeGrafter"/>
</dbReference>
<comment type="similarity">
    <text evidence="3 15">Belongs to the AIR synthase family.</text>
</comment>
<dbReference type="GO" id="GO:0005524">
    <property type="term" value="F:ATP binding"/>
    <property type="evidence" value="ECO:0007669"/>
    <property type="project" value="UniProtKB-KW"/>
</dbReference>
<evidence type="ECO:0000256" key="12">
    <source>
        <dbReference type="ARBA" id="ARBA00032931"/>
    </source>
</evidence>
<keyword evidence="9 15" id="KW-0658">Purine biosynthesis</keyword>
<proteinExistence type="inferred from homology"/>
<reference evidence="18" key="2">
    <citation type="submission" date="2020-09" db="EMBL/GenBank/DDBJ databases">
        <authorList>
            <person name="Sun Q."/>
            <person name="Zhou Y."/>
        </authorList>
    </citation>
    <scope>NUCLEOTIDE SEQUENCE</scope>
    <source>
        <strain evidence="18">CGMCC 1.14988</strain>
    </source>
</reference>
<dbReference type="OrthoDB" id="9777881at2"/>
<dbReference type="EMBL" id="BMHA01000001">
    <property type="protein sequence ID" value="GGI02612.1"/>
    <property type="molecule type" value="Genomic_DNA"/>
</dbReference>